<protein>
    <submittedName>
        <fullName evidence="1">Uncharacterized protein</fullName>
    </submittedName>
</protein>
<keyword evidence="2" id="KW-1185">Reference proteome</keyword>
<proteinExistence type="predicted"/>
<dbReference type="EMBL" id="FQXK01000003">
    <property type="protein sequence ID" value="SHH13314.1"/>
    <property type="molecule type" value="Genomic_DNA"/>
</dbReference>
<evidence type="ECO:0000313" key="2">
    <source>
        <dbReference type="Proteomes" id="UP000184278"/>
    </source>
</evidence>
<gene>
    <name evidence="1" type="ORF">SAMN02745229_00317</name>
</gene>
<accession>A0A1M5QGH1</accession>
<dbReference type="RefSeq" id="WP_167562638.1">
    <property type="nucleotide sequence ID" value="NZ_FQXK01000003.1"/>
</dbReference>
<dbReference type="STRING" id="1121131.SAMN02745229_00317"/>
<evidence type="ECO:0000313" key="1">
    <source>
        <dbReference type="EMBL" id="SHH13314.1"/>
    </source>
</evidence>
<dbReference type="Proteomes" id="UP000184278">
    <property type="component" value="Unassembled WGS sequence"/>
</dbReference>
<name>A0A1M5QGH1_BUTFI</name>
<reference evidence="2" key="1">
    <citation type="submission" date="2016-11" db="EMBL/GenBank/DDBJ databases">
        <authorList>
            <person name="Varghese N."/>
            <person name="Submissions S."/>
        </authorList>
    </citation>
    <scope>NUCLEOTIDE SEQUENCE [LARGE SCALE GENOMIC DNA]</scope>
    <source>
        <strain evidence="2">DSM 3071</strain>
    </source>
</reference>
<dbReference type="AlphaFoldDB" id="A0A1M5QGH1"/>
<sequence length="57" mass="6845">MTMDVQDRQLVEYVTEIRKKQEDGTKLDELENLTIRNLNGQGQIMTWRTVCYWNLLL</sequence>
<organism evidence="1 2">
    <name type="scientific">Butyrivibrio fibrisolvens DSM 3071</name>
    <dbReference type="NCBI Taxonomy" id="1121131"/>
    <lineage>
        <taxon>Bacteria</taxon>
        <taxon>Bacillati</taxon>
        <taxon>Bacillota</taxon>
        <taxon>Clostridia</taxon>
        <taxon>Lachnospirales</taxon>
        <taxon>Lachnospiraceae</taxon>
        <taxon>Butyrivibrio</taxon>
    </lineage>
</organism>
<dbReference type="GeneID" id="89508935"/>